<dbReference type="Gene3D" id="3.30.9.10">
    <property type="entry name" value="D-Amino Acid Oxidase, subunit A, domain 2"/>
    <property type="match status" value="1"/>
</dbReference>
<dbReference type="RefSeq" id="WP_163672245.1">
    <property type="nucleotide sequence ID" value="NZ_AP022570.1"/>
</dbReference>
<evidence type="ECO:0000313" key="3">
    <source>
        <dbReference type="Proteomes" id="UP000466785"/>
    </source>
</evidence>
<reference evidence="2 3" key="1">
    <citation type="journal article" date="2019" name="Emerg. Microbes Infect.">
        <title>Comprehensive subspecies identification of 175 nontuberculous mycobacteria species based on 7547 genomic profiles.</title>
        <authorList>
            <person name="Matsumoto Y."/>
            <person name="Kinjo T."/>
            <person name="Motooka D."/>
            <person name="Nabeya D."/>
            <person name="Jung N."/>
            <person name="Uechi K."/>
            <person name="Horii T."/>
            <person name="Iida T."/>
            <person name="Fujita J."/>
            <person name="Nakamura S."/>
        </authorList>
    </citation>
    <scope>NUCLEOTIDE SEQUENCE [LARGE SCALE GENOMIC DNA]</scope>
    <source>
        <strain evidence="2 3">JCM 12603</strain>
    </source>
</reference>
<dbReference type="KEGG" id="mpof:MPOR_03980"/>
<sequence>MKAVVCGAGIAGLSLAHELATRGDEVVLLERSPGPREQGYMMDFFGPGYDAAEQMGVLPAILDVSYDIGEASFVDSQGRSRARLPYDRFRRAVGGRLCSLMRPDLEQVLREALPSSVEVRFGAEVTDCVDRGPDVEVRTADGAVLSADVLVGADGIHSGVRRFTFGADSDALRYLGFHTAAFVFDDARIRAACAGRFALTDTIGRQMGFYALRDGRVAAFGVHRTPDPGLPDDTRTAVREAYRSLEWVVPEALAQCPPSEEIYYDQVAQVVMPAWSAGRIALVGDACHAVSLLAGQGASLAVAGARVLAAQLHSDVPIVQALAAYERQWRPVAEDRQASGRATARWFLPRTHAELWARRAALKVAALPVVNRALGAFLSGR</sequence>
<gene>
    <name evidence="2" type="ORF">MPOR_03980</name>
</gene>
<proteinExistence type="predicted"/>
<dbReference type="PANTHER" id="PTHR46865">
    <property type="entry name" value="OXIDOREDUCTASE-RELATED"/>
    <property type="match status" value="1"/>
</dbReference>
<protein>
    <submittedName>
        <fullName evidence="2">FAD-dependent oxidoreductase</fullName>
    </submittedName>
</protein>
<dbReference type="Proteomes" id="UP000466785">
    <property type="component" value="Chromosome"/>
</dbReference>
<dbReference type="EMBL" id="AP022570">
    <property type="protein sequence ID" value="BBX49372.1"/>
    <property type="molecule type" value="Genomic_DNA"/>
</dbReference>
<dbReference type="InterPro" id="IPR036188">
    <property type="entry name" value="FAD/NAD-bd_sf"/>
</dbReference>
<evidence type="ECO:0000259" key="1">
    <source>
        <dbReference type="Pfam" id="PF01494"/>
    </source>
</evidence>
<dbReference type="InterPro" id="IPR051704">
    <property type="entry name" value="FAD_aromatic-hydroxylase"/>
</dbReference>
<dbReference type="SUPFAM" id="SSF51905">
    <property type="entry name" value="FAD/NAD(P)-binding domain"/>
    <property type="match status" value="1"/>
</dbReference>
<dbReference type="GO" id="GO:0071949">
    <property type="term" value="F:FAD binding"/>
    <property type="evidence" value="ECO:0007669"/>
    <property type="project" value="InterPro"/>
</dbReference>
<dbReference type="PRINTS" id="PR00420">
    <property type="entry name" value="RNGMNOXGNASE"/>
</dbReference>
<dbReference type="InterPro" id="IPR002938">
    <property type="entry name" value="FAD-bd"/>
</dbReference>
<keyword evidence="3" id="KW-1185">Reference proteome</keyword>
<name>A0A6N4V1A8_9MYCO</name>
<feature type="domain" description="FAD-binding" evidence="1">
    <location>
        <begin position="3"/>
        <end position="334"/>
    </location>
</feature>
<accession>A0A6N4V1A8</accession>
<dbReference type="Pfam" id="PF01494">
    <property type="entry name" value="FAD_binding_3"/>
    <property type="match status" value="1"/>
</dbReference>
<dbReference type="AlphaFoldDB" id="A0A6N4V1A8"/>
<dbReference type="Gene3D" id="3.50.50.60">
    <property type="entry name" value="FAD/NAD(P)-binding domain"/>
    <property type="match status" value="1"/>
</dbReference>
<dbReference type="PANTHER" id="PTHR46865:SF8">
    <property type="entry name" value="POSSIBLE OXIDOREDUCTASE"/>
    <property type="match status" value="1"/>
</dbReference>
<evidence type="ECO:0000313" key="2">
    <source>
        <dbReference type="EMBL" id="BBX49372.1"/>
    </source>
</evidence>
<organism evidence="2 3">
    <name type="scientific">Mycolicibacterium poriferae</name>
    <dbReference type="NCBI Taxonomy" id="39694"/>
    <lineage>
        <taxon>Bacteria</taxon>
        <taxon>Bacillati</taxon>
        <taxon>Actinomycetota</taxon>
        <taxon>Actinomycetes</taxon>
        <taxon>Mycobacteriales</taxon>
        <taxon>Mycobacteriaceae</taxon>
        <taxon>Mycolicibacterium</taxon>
    </lineage>
</organism>